<dbReference type="GeneID" id="31079604"/>
<dbReference type="OrthoDB" id="21852at10239"/>
<dbReference type="Proteomes" id="UP000204438">
    <property type="component" value="Segment"/>
</dbReference>
<dbReference type="KEGG" id="vg:31079604"/>
<dbReference type="RefSeq" id="YP_009345997.1">
    <property type="nucleotide sequence ID" value="NC_033829.1"/>
</dbReference>
<evidence type="ECO:0000256" key="1">
    <source>
        <dbReference type="SAM" id="Phobius"/>
    </source>
</evidence>
<proteinExistence type="predicted"/>
<reference evidence="2" key="1">
    <citation type="journal article" date="2015" name="PLoS Biol.">
        <title>The Discovery, Distribution, and Evolution of Viruses Associated with Drosophila melanogaster.</title>
        <authorList>
            <person name="Webster C.L."/>
            <person name="Waldron F.M."/>
            <person name="Robertson S."/>
            <person name="Crowson D."/>
            <person name="Ferrari G."/>
            <person name="Quintana J.F."/>
            <person name="Brouqui J.M."/>
            <person name="Bayne E.H."/>
            <person name="Longdon B."/>
            <person name="Buck A.H."/>
            <person name="Lazzaro B.P."/>
            <person name="Akorli J."/>
            <person name="Haddrill P.R."/>
            <person name="Obbard D.J."/>
        </authorList>
    </citation>
    <scope>NUCLEOTIDE SEQUENCE</scope>
</reference>
<dbReference type="EMBL" id="KP714104">
    <property type="protein sequence ID" value="AKH40379.1"/>
    <property type="molecule type" value="Genomic_DNA"/>
</dbReference>
<keyword evidence="1" id="KW-0472">Membrane</keyword>
<organism evidence="2">
    <name type="scientific">Kallithea virus</name>
    <dbReference type="NCBI Taxonomy" id="1654582"/>
    <lineage>
        <taxon>Viruses</taxon>
        <taxon>Viruses incertae sedis</taxon>
        <taxon>Naldaviricetes</taxon>
        <taxon>Lefavirales</taxon>
        <taxon>Nudiviridae</taxon>
        <taxon>Alphanudivirus</taxon>
        <taxon>Alphanudivirus dromelanogasteris</taxon>
    </lineage>
</organism>
<keyword evidence="4" id="KW-1185">Reference proteome</keyword>
<evidence type="ECO:0000313" key="4">
    <source>
        <dbReference type="Proteomes" id="UP000204438"/>
    </source>
</evidence>
<reference evidence="3" key="3">
    <citation type="journal article" date="2021" name="Virus">
        <title>The discovery, distribution and diversity of DNA viruses associated with Drosophila melanogaster in Europe.</title>
        <authorList>
            <person name="Wallace M.A."/>
            <person name="Coffman K.A."/>
            <person name="Gilbert C."/>
            <person name="Ravindran S."/>
            <person name="Albery G.F."/>
            <person name="Abbott J."/>
            <person name="Argyridou E."/>
            <person name="Bellosta P."/>
            <person name="Betancourt A.J."/>
            <person name="Colinet H."/>
            <person name="Eric K."/>
            <person name="Glaser-Schmitt A."/>
            <person name="Grath S."/>
            <person name="Jelic M."/>
            <person name="Kankare M."/>
            <person name="Kozeretska I."/>
            <person name="Loeschcke V."/>
            <person name="Montchamp-Moreau C."/>
            <person name="Ometto L."/>
            <person name="Onder B.S."/>
            <person name="Orengo D.J."/>
            <person name="Parsch J."/>
            <person name="Pascual M."/>
            <person name="Patenkovic A."/>
            <person name="Puerma E."/>
            <person name="Ritchie M.G."/>
            <person name="Rota-Stabelli O."/>
            <person name="Schou M.F."/>
            <person name="Serga S.V."/>
            <person name="Stamenkovic-Radak M."/>
            <person name="Tanaskovic M."/>
            <person name="Veselinovic M.S."/>
            <person name="Vieira J."/>
            <person name="Vieira C.P."/>
            <person name="Kapun M."/>
            <person name="Flatt T."/>
            <person name="Gonzalez J."/>
            <person name="Staubach F."/>
            <person name="Obbard D.J."/>
        </authorList>
    </citation>
    <scope>NUCLEOTIDE SEQUENCE</scope>
    <source>
        <strain evidence="3">DrosEU46_Kharkiv_2014</strain>
    </source>
</reference>
<feature type="transmembrane region" description="Helical" evidence="1">
    <location>
        <begin position="102"/>
        <end position="127"/>
    </location>
</feature>
<reference evidence="4" key="2">
    <citation type="submission" date="2016-04" db="EMBL/GenBank/DDBJ databases">
        <title>The complete genome of Kallithea virus.</title>
        <authorList>
            <consortium name="DrosEU Consortium"/>
            <person name="Obbard D.J."/>
            <person name="Serga S."/>
            <person name="Kozeretska I."/>
            <person name="Waldron F.M."/>
            <person name="Webster C.L."/>
            <person name="Staubach F."/>
        </authorList>
    </citation>
    <scope>NUCLEOTIDE SEQUENCE [LARGE SCALE GENOMIC DNA]</scope>
</reference>
<evidence type="ECO:0000313" key="2">
    <source>
        <dbReference type="EMBL" id="AKH40379.1"/>
    </source>
</evidence>
<name>A0A0F7KMX2_9VIRU</name>
<sequence length="138" mass="16323">MKLSQTEFKLIRPLEWSLINHGEKVYNTTLDETQTRLFWLDFMRLIFAPRFKKQYGVTRIENFDDTQPVLLTDDLELLLPTQIETVCYFADNMDSPPMRFALPFNSITIIIITFILFACVLFVDVFFGNKIKFIRNVI</sequence>
<keyword evidence="1" id="KW-0812">Transmembrane</keyword>
<dbReference type="EMBL" id="KX130344">
    <property type="protein sequence ID" value="AQN78601.1"/>
    <property type="molecule type" value="Genomic_DNA"/>
</dbReference>
<protein>
    <submittedName>
        <fullName evidence="3">ACH96202.1 Ac68-like protein</fullName>
    </submittedName>
    <submittedName>
        <fullName evidence="2">Putative Ac68-like protein</fullName>
    </submittedName>
</protein>
<evidence type="ECO:0000313" key="3">
    <source>
        <dbReference type="EMBL" id="AQN78601.1"/>
    </source>
</evidence>
<keyword evidence="1" id="KW-1133">Transmembrane helix</keyword>
<accession>A0A0F7KMX2</accession>